<dbReference type="STRING" id="1220583.GOACH_19_00040"/>
<name>L7KNE6_9ACTN</name>
<evidence type="ECO:0000313" key="5">
    <source>
        <dbReference type="Proteomes" id="UP000010988"/>
    </source>
</evidence>
<dbReference type="EMBL" id="BANR01000019">
    <property type="protein sequence ID" value="GAC50001.1"/>
    <property type="molecule type" value="Genomic_DNA"/>
</dbReference>
<dbReference type="InterPro" id="IPR001584">
    <property type="entry name" value="Integrase_cat-core"/>
</dbReference>
<evidence type="ECO:0000256" key="2">
    <source>
        <dbReference type="SAM" id="MobiDB-lite"/>
    </source>
</evidence>
<protein>
    <submittedName>
        <fullName evidence="4">Putative transposase</fullName>
    </submittedName>
</protein>
<evidence type="ECO:0000256" key="1">
    <source>
        <dbReference type="ARBA" id="ARBA00009277"/>
    </source>
</evidence>
<dbReference type="eggNOG" id="COG4584">
    <property type="taxonomic scope" value="Bacteria"/>
</dbReference>
<comment type="caution">
    <text evidence="4">The sequence shown here is derived from an EMBL/GenBank/DDBJ whole genome shotgun (WGS) entry which is preliminary data.</text>
</comment>
<keyword evidence="5" id="KW-1185">Reference proteome</keyword>
<sequence length="356" mass="38521">MWTPGEYLVMDWATDGGLHVFCAVLAFLRWRFVRFATDETVTTTLCFIAQALEQVGGVPKRILADRMGCLKGGVVAHLVIPTPACIQFATHYGFAPDFCNGSDPESKGILENLCGLAQSDLAEPLWTAAKIAAGRVDIRLDVHDANRAGRDWCIELNNRRPTDTCAVPDEQLVIEREMLAPLPSLCAQVGPPPVTRKVDKLSCIRYASVRYSVPTRLVGTTVALIQEDGRLLIIDPNTSEVVADHQSGAPGEVVLDDAHYGGARKPPNRALRPKTAAEKQFCAIGEIAEQFLVGAAALTRAVAFRRFKAADVRSILAAGAGAPNPRPAGDALVTELPQAPTRDLDRYKVTSDEVTR</sequence>
<evidence type="ECO:0000259" key="3">
    <source>
        <dbReference type="PROSITE" id="PS50994"/>
    </source>
</evidence>
<dbReference type="PROSITE" id="PS50994">
    <property type="entry name" value="INTEGRASE"/>
    <property type="match status" value="1"/>
</dbReference>
<evidence type="ECO:0000313" key="4">
    <source>
        <dbReference type="EMBL" id="GAC50001.1"/>
    </source>
</evidence>
<feature type="domain" description="Integrase catalytic" evidence="3">
    <location>
        <begin position="1"/>
        <end position="176"/>
    </location>
</feature>
<dbReference type="GO" id="GO:0015074">
    <property type="term" value="P:DNA integration"/>
    <property type="evidence" value="ECO:0007669"/>
    <property type="project" value="InterPro"/>
</dbReference>
<dbReference type="AlphaFoldDB" id="L7KNE6"/>
<dbReference type="PANTHER" id="PTHR35004">
    <property type="entry name" value="TRANSPOSASE RV3428C-RELATED"/>
    <property type="match status" value="1"/>
</dbReference>
<dbReference type="InterPro" id="IPR012337">
    <property type="entry name" value="RNaseH-like_sf"/>
</dbReference>
<dbReference type="InterPro" id="IPR054353">
    <property type="entry name" value="IstA-like_C"/>
</dbReference>
<accession>L7KNE6</accession>
<comment type="similarity">
    <text evidence="1">Belongs to the transposase IS21/IS408/IS1162 family.</text>
</comment>
<dbReference type="SUPFAM" id="SSF53098">
    <property type="entry name" value="Ribonuclease H-like"/>
    <property type="match status" value="1"/>
</dbReference>
<feature type="compositionally biased region" description="Low complexity" evidence="2">
    <location>
        <begin position="319"/>
        <end position="331"/>
    </location>
</feature>
<dbReference type="Pfam" id="PF22483">
    <property type="entry name" value="Mu-transpos_C_2"/>
    <property type="match status" value="1"/>
</dbReference>
<reference evidence="4 5" key="1">
    <citation type="submission" date="2012-12" db="EMBL/GenBank/DDBJ databases">
        <title>Whole genome shotgun sequence of Gordonia aichiensis NBRC 108223.</title>
        <authorList>
            <person name="Isaki-Nakamura S."/>
            <person name="Hosoyama A."/>
            <person name="Tsuchikane K."/>
            <person name="Ando Y."/>
            <person name="Baba S."/>
            <person name="Ohji S."/>
            <person name="Hamada M."/>
            <person name="Tamura T."/>
            <person name="Yamazoe A."/>
            <person name="Yamazaki S."/>
            <person name="Fujita N."/>
        </authorList>
    </citation>
    <scope>NUCLEOTIDE SEQUENCE [LARGE SCALE GENOMIC DNA]</scope>
    <source>
        <strain evidence="4 5">NBRC 108223</strain>
    </source>
</reference>
<feature type="compositionally biased region" description="Basic and acidic residues" evidence="2">
    <location>
        <begin position="342"/>
        <end position="356"/>
    </location>
</feature>
<organism evidence="4 5">
    <name type="scientific">Gordonia aichiensis NBRC 108223</name>
    <dbReference type="NCBI Taxonomy" id="1220583"/>
    <lineage>
        <taxon>Bacteria</taxon>
        <taxon>Bacillati</taxon>
        <taxon>Actinomycetota</taxon>
        <taxon>Actinomycetes</taxon>
        <taxon>Mycobacteriales</taxon>
        <taxon>Gordoniaceae</taxon>
        <taxon>Gordonia</taxon>
    </lineage>
</organism>
<dbReference type="Proteomes" id="UP000010988">
    <property type="component" value="Unassembled WGS sequence"/>
</dbReference>
<proteinExistence type="inferred from homology"/>
<dbReference type="InterPro" id="IPR036397">
    <property type="entry name" value="RNaseH_sf"/>
</dbReference>
<gene>
    <name evidence="4" type="ORF">GOACH_19_00040</name>
</gene>
<feature type="region of interest" description="Disordered" evidence="2">
    <location>
        <begin position="319"/>
        <end position="356"/>
    </location>
</feature>
<dbReference type="Gene3D" id="3.30.420.10">
    <property type="entry name" value="Ribonuclease H-like superfamily/Ribonuclease H"/>
    <property type="match status" value="1"/>
</dbReference>
<dbReference type="PANTHER" id="PTHR35004:SF7">
    <property type="entry name" value="INTEGRASE PROTEIN"/>
    <property type="match status" value="1"/>
</dbReference>
<dbReference type="GO" id="GO:0003676">
    <property type="term" value="F:nucleic acid binding"/>
    <property type="evidence" value="ECO:0007669"/>
    <property type="project" value="InterPro"/>
</dbReference>